<dbReference type="GO" id="GO:0071111">
    <property type="term" value="F:cyclic-guanylate-specific phosphodiesterase activity"/>
    <property type="evidence" value="ECO:0007669"/>
    <property type="project" value="InterPro"/>
</dbReference>
<dbReference type="CDD" id="cd00130">
    <property type="entry name" value="PAS"/>
    <property type="match status" value="2"/>
</dbReference>
<dbReference type="Pfam" id="PF00989">
    <property type="entry name" value="PAS"/>
    <property type="match status" value="1"/>
</dbReference>
<dbReference type="NCBIfam" id="TIGR00229">
    <property type="entry name" value="sensory_box"/>
    <property type="match status" value="2"/>
</dbReference>
<dbReference type="Gene3D" id="3.20.20.450">
    <property type="entry name" value="EAL domain"/>
    <property type="match status" value="1"/>
</dbReference>
<dbReference type="InterPro" id="IPR013767">
    <property type="entry name" value="PAS_fold"/>
</dbReference>
<dbReference type="InterPro" id="IPR000014">
    <property type="entry name" value="PAS"/>
</dbReference>
<dbReference type="InterPro" id="IPR029787">
    <property type="entry name" value="Nucleotide_cyclase"/>
</dbReference>
<dbReference type="PROSITE" id="PS50887">
    <property type="entry name" value="GGDEF"/>
    <property type="match status" value="1"/>
</dbReference>
<feature type="domain" description="EAL" evidence="2">
    <location>
        <begin position="573"/>
        <end position="817"/>
    </location>
</feature>
<dbReference type="NCBIfam" id="TIGR00254">
    <property type="entry name" value="GGDEF"/>
    <property type="match status" value="1"/>
</dbReference>
<accession>A0A832GLJ2</accession>
<dbReference type="InterPro" id="IPR050706">
    <property type="entry name" value="Cyclic-di-GMP_PDE-like"/>
</dbReference>
<dbReference type="SMART" id="SM00091">
    <property type="entry name" value="PAS"/>
    <property type="match status" value="2"/>
</dbReference>
<evidence type="ECO:0000259" key="3">
    <source>
        <dbReference type="PROSITE" id="PS50887"/>
    </source>
</evidence>
<dbReference type="PANTHER" id="PTHR33121:SF71">
    <property type="entry name" value="OXYGEN SENSOR PROTEIN DOSP"/>
    <property type="match status" value="1"/>
</dbReference>
<dbReference type="Gene3D" id="3.30.450.20">
    <property type="entry name" value="PAS domain"/>
    <property type="match status" value="2"/>
</dbReference>
<dbReference type="Pfam" id="PF00563">
    <property type="entry name" value="EAL"/>
    <property type="match status" value="1"/>
</dbReference>
<dbReference type="PANTHER" id="PTHR33121">
    <property type="entry name" value="CYCLIC DI-GMP PHOSPHODIESTERASE PDEF"/>
    <property type="match status" value="1"/>
</dbReference>
<dbReference type="AlphaFoldDB" id="A0A832GLJ2"/>
<dbReference type="CDD" id="cd01948">
    <property type="entry name" value="EAL"/>
    <property type="match status" value="1"/>
</dbReference>
<evidence type="ECO:0000313" key="4">
    <source>
        <dbReference type="EMBL" id="HGV54511.1"/>
    </source>
</evidence>
<dbReference type="Gene3D" id="3.30.450.40">
    <property type="match status" value="1"/>
</dbReference>
<dbReference type="Pfam" id="PF13185">
    <property type="entry name" value="GAF_2"/>
    <property type="match status" value="1"/>
</dbReference>
<sequence length="817" mass="93721">MKCLSLILLFDEEERIISCSKSLCIVTGYKATDIRGKLLSELISNEEEIRKIRKLREGLDSKVLEIELTLLRRDHSPLYTKGNLRKIPYAGKTAYLLQLWDYTDLAKAKKLIKILLSVNKIIKKALTEEEIYQNVCRSIVEDLGLRMAWVGVPDPSTLTVKPIFCYGYEMGYLKSIKISLDPHVPEGKGPTAQAIRTGEIIINPDTRTNPHYEAFRKAALERNYLSSAAIPLMVRGNPRAILNIYASEPKLFNEEIIFILREIKESLEFALENIEKTRFHHLISTAMENSDLLLLVTDQNGHIKFLNHMSTVITGYQEEELLGQEINLLDSGKNPRSLFEELKKAIFEEMETSGLYICRKKDGELIYLDIKFLPITLPQGEKNCLLLGRDVSLEVGLMESIERLKDFDPLTGCLSFGGLKEKAERLLSLSNFALLVVIDVYQFTYFNDLYGFSFGDELLKAIAERLKASLGENIYIARAGADEFIVFCPELQEKSQCSYLLRKIQNLLSNPFYVQGHEINLKYNLGVSFYPYDGNNLEELYRRANAAVSFAKKEGPNVLKFYGEDLEIQIKNTLEAEKLIEEALQKDLFQFYFQPYFYLNNLSLAGAEALIRIVKPDGEVIPPYKFIDVLEKSPLRRDFELWAVKTIVEKSNKFKIPLGLNIYPETFWDESFWDEVSPHIKTLQHPLYLEITERGFIKEPIKTLQTLHKLKENFPLLKFALDDFGTGYSNMGYLKTLPIDTLKIDITFIRDINKGEKEQGIVKTIIDLAHILKAKALAEGVENAEQLQILDLMGCDFVQGFYFSKPLSEEEFTQRYL</sequence>
<comment type="caution">
    <text evidence="4">The sequence shown here is derived from an EMBL/GenBank/DDBJ whole genome shotgun (WGS) entry which is preliminary data.</text>
</comment>
<dbReference type="Gene3D" id="3.30.70.270">
    <property type="match status" value="1"/>
</dbReference>
<evidence type="ECO:0000259" key="2">
    <source>
        <dbReference type="PROSITE" id="PS50883"/>
    </source>
</evidence>
<dbReference type="SUPFAM" id="SSF55785">
    <property type="entry name" value="PYP-like sensor domain (PAS domain)"/>
    <property type="match status" value="2"/>
</dbReference>
<dbReference type="InterPro" id="IPR035919">
    <property type="entry name" value="EAL_sf"/>
</dbReference>
<dbReference type="Pfam" id="PF13426">
    <property type="entry name" value="PAS_9"/>
    <property type="match status" value="1"/>
</dbReference>
<feature type="domain" description="PAS" evidence="1">
    <location>
        <begin position="279"/>
        <end position="330"/>
    </location>
</feature>
<feature type="domain" description="GGDEF" evidence="3">
    <location>
        <begin position="431"/>
        <end position="564"/>
    </location>
</feature>
<dbReference type="SUPFAM" id="SSF141868">
    <property type="entry name" value="EAL domain-like"/>
    <property type="match status" value="1"/>
</dbReference>
<dbReference type="InterPro" id="IPR029016">
    <property type="entry name" value="GAF-like_dom_sf"/>
</dbReference>
<proteinExistence type="predicted"/>
<dbReference type="SMART" id="SM00267">
    <property type="entry name" value="GGDEF"/>
    <property type="match status" value="1"/>
</dbReference>
<organism evidence="4">
    <name type="scientific">Caldimicrobium thiodismutans</name>
    <dbReference type="NCBI Taxonomy" id="1653476"/>
    <lineage>
        <taxon>Bacteria</taxon>
        <taxon>Pseudomonadati</taxon>
        <taxon>Thermodesulfobacteriota</taxon>
        <taxon>Thermodesulfobacteria</taxon>
        <taxon>Thermodesulfobacteriales</taxon>
        <taxon>Thermodesulfobacteriaceae</taxon>
        <taxon>Caldimicrobium</taxon>
    </lineage>
</organism>
<gene>
    <name evidence="4" type="ORF">ENT73_00290</name>
</gene>
<dbReference type="SUPFAM" id="SSF55073">
    <property type="entry name" value="Nucleotide cyclase"/>
    <property type="match status" value="1"/>
</dbReference>
<dbReference type="EMBL" id="DSZU01000006">
    <property type="protein sequence ID" value="HGV54511.1"/>
    <property type="molecule type" value="Genomic_DNA"/>
</dbReference>
<dbReference type="InterPro" id="IPR035965">
    <property type="entry name" value="PAS-like_dom_sf"/>
</dbReference>
<name>A0A832GLJ2_9BACT</name>
<dbReference type="SMART" id="SM00052">
    <property type="entry name" value="EAL"/>
    <property type="match status" value="1"/>
</dbReference>
<dbReference type="Pfam" id="PF00990">
    <property type="entry name" value="GGDEF"/>
    <property type="match status" value="1"/>
</dbReference>
<dbReference type="InterPro" id="IPR000160">
    <property type="entry name" value="GGDEF_dom"/>
</dbReference>
<dbReference type="GO" id="GO:0006355">
    <property type="term" value="P:regulation of DNA-templated transcription"/>
    <property type="evidence" value="ECO:0007669"/>
    <property type="project" value="InterPro"/>
</dbReference>
<protein>
    <submittedName>
        <fullName evidence="4">EAL domain-containing protein</fullName>
    </submittedName>
</protein>
<dbReference type="SUPFAM" id="SSF55781">
    <property type="entry name" value="GAF domain-like"/>
    <property type="match status" value="1"/>
</dbReference>
<dbReference type="CDD" id="cd01949">
    <property type="entry name" value="GGDEF"/>
    <property type="match status" value="1"/>
</dbReference>
<feature type="non-terminal residue" evidence="4">
    <location>
        <position position="817"/>
    </location>
</feature>
<dbReference type="InterPro" id="IPR001633">
    <property type="entry name" value="EAL_dom"/>
</dbReference>
<reference evidence="4" key="1">
    <citation type="journal article" date="2020" name="mSystems">
        <title>Genome- and Community-Level Interaction Insights into Carbon Utilization and Element Cycling Functions of Hydrothermarchaeota in Hydrothermal Sediment.</title>
        <authorList>
            <person name="Zhou Z."/>
            <person name="Liu Y."/>
            <person name="Xu W."/>
            <person name="Pan J."/>
            <person name="Luo Z.H."/>
            <person name="Li M."/>
        </authorList>
    </citation>
    <scope>NUCLEOTIDE SEQUENCE [LARGE SCALE GENOMIC DNA]</scope>
    <source>
        <strain evidence="4">SpSt-605</strain>
    </source>
</reference>
<evidence type="ECO:0000259" key="1">
    <source>
        <dbReference type="PROSITE" id="PS50112"/>
    </source>
</evidence>
<dbReference type="InterPro" id="IPR043128">
    <property type="entry name" value="Rev_trsase/Diguanyl_cyclase"/>
</dbReference>
<dbReference type="InterPro" id="IPR003018">
    <property type="entry name" value="GAF"/>
</dbReference>
<dbReference type="PROSITE" id="PS50883">
    <property type="entry name" value="EAL"/>
    <property type="match status" value="1"/>
</dbReference>
<dbReference type="PROSITE" id="PS50112">
    <property type="entry name" value="PAS"/>
    <property type="match status" value="1"/>
</dbReference>